<gene>
    <name evidence="1" type="ORF">P9989_08465</name>
</gene>
<proteinExistence type="predicted"/>
<dbReference type="PROSITE" id="PS51257">
    <property type="entry name" value="PROKAR_LIPOPROTEIN"/>
    <property type="match status" value="1"/>
</dbReference>
<dbReference type="InterPro" id="IPR012873">
    <property type="entry name" value="DUF1672"/>
</dbReference>
<dbReference type="EMBL" id="CP121671">
    <property type="protein sequence ID" value="WFT76380.1"/>
    <property type="molecule type" value="Genomic_DNA"/>
</dbReference>
<dbReference type="Proteomes" id="UP001221597">
    <property type="component" value="Chromosome"/>
</dbReference>
<name>A0ABY8J1L2_9BACI</name>
<reference evidence="1 2" key="1">
    <citation type="submission" date="2023-04" db="EMBL/GenBank/DDBJ databases">
        <title>Genome sequence of Halobacillus naozhouensis KACC 21980.</title>
        <authorList>
            <person name="Kim S."/>
            <person name="Heo J."/>
            <person name="Kwon S.-W."/>
        </authorList>
    </citation>
    <scope>NUCLEOTIDE SEQUENCE [LARGE SCALE GENOMIC DNA]</scope>
    <source>
        <strain evidence="1 2">KCTC 13234</strain>
    </source>
</reference>
<sequence>MKHKKKVMALTIGISLLIGGCGVSESGNNQNGDSNSAEGKQEENRYVSVQNYTGQGYDLNGGEQTDKIAEAHREEIDKAVKTFFMEEYKTDVTVHNVVGAQGGATVFVESKGEPHFHTYAIVPIEDEKPVLEGVWSQEGQVEQAIQTGLYRMVNEKAFNQLDKYLEDLVQNQQVVGKTEEAIENTGAVGLMTPYYYADIAGDSLKHLYTAYMGNPQITKEELQSVYQPDIVEAEKIFITIQLFMEEKQAQPDEKIFEEICTYLEKATNIPKGAYAVFLNDNSITKTSGKGIKDNSLERGIPNQIIKD</sequence>
<dbReference type="RefSeq" id="WP_283078334.1">
    <property type="nucleotide sequence ID" value="NZ_CP121671.1"/>
</dbReference>
<evidence type="ECO:0000313" key="2">
    <source>
        <dbReference type="Proteomes" id="UP001221597"/>
    </source>
</evidence>
<accession>A0ABY8J1L2</accession>
<dbReference type="Pfam" id="PF07901">
    <property type="entry name" value="DUF1672"/>
    <property type="match status" value="1"/>
</dbReference>
<organism evidence="1 2">
    <name type="scientific">Halobacillus naozhouensis</name>
    <dbReference type="NCBI Taxonomy" id="554880"/>
    <lineage>
        <taxon>Bacteria</taxon>
        <taxon>Bacillati</taxon>
        <taxon>Bacillota</taxon>
        <taxon>Bacilli</taxon>
        <taxon>Bacillales</taxon>
        <taxon>Bacillaceae</taxon>
        <taxon>Halobacillus</taxon>
    </lineage>
</organism>
<evidence type="ECO:0000313" key="1">
    <source>
        <dbReference type="EMBL" id="WFT76380.1"/>
    </source>
</evidence>
<keyword evidence="2" id="KW-1185">Reference proteome</keyword>
<protein>
    <submittedName>
        <fullName evidence="1">DUF1672 family protein</fullName>
    </submittedName>
</protein>